<evidence type="ECO:0000313" key="12">
    <source>
        <dbReference type="EMBL" id="AMM42241.1"/>
    </source>
</evidence>
<dbReference type="GO" id="GO:0009306">
    <property type="term" value="P:protein secretion"/>
    <property type="evidence" value="ECO:0007669"/>
    <property type="project" value="UniProtKB-UniRule"/>
</dbReference>
<evidence type="ECO:0000256" key="3">
    <source>
        <dbReference type="ARBA" id="ARBA00022448"/>
    </source>
</evidence>
<dbReference type="GO" id="GO:0065002">
    <property type="term" value="P:intracellular protein transmembrane transport"/>
    <property type="evidence" value="ECO:0007669"/>
    <property type="project" value="TreeGrafter"/>
</dbReference>
<evidence type="ECO:0000256" key="8">
    <source>
        <dbReference type="ARBA" id="ARBA00023010"/>
    </source>
</evidence>
<keyword evidence="13" id="KW-1185">Reference proteome</keyword>
<comment type="subcellular location">
    <subcellularLocation>
        <location evidence="1 10">Cell membrane</location>
        <topology evidence="1 10">Multi-pass membrane protein</topology>
    </subcellularLocation>
</comment>
<comment type="function">
    <text evidence="10">Involved in protein export. Participates in an early event of protein translocation.</text>
</comment>
<keyword evidence="4 10" id="KW-1003">Cell membrane</keyword>
<evidence type="ECO:0000256" key="5">
    <source>
        <dbReference type="ARBA" id="ARBA00022692"/>
    </source>
</evidence>
<feature type="region of interest" description="Disordered" evidence="11">
    <location>
        <begin position="85"/>
        <end position="116"/>
    </location>
</feature>
<keyword evidence="9 10" id="KW-0472">Membrane</keyword>
<dbReference type="GO" id="GO:0005886">
    <property type="term" value="C:plasma membrane"/>
    <property type="evidence" value="ECO:0007669"/>
    <property type="project" value="UniProtKB-SubCell"/>
</dbReference>
<dbReference type="Pfam" id="PF03840">
    <property type="entry name" value="SecG"/>
    <property type="match status" value="1"/>
</dbReference>
<evidence type="ECO:0000313" key="13">
    <source>
        <dbReference type="Proteomes" id="UP000070560"/>
    </source>
</evidence>
<dbReference type="AlphaFoldDB" id="A0A7U4TJ58"/>
<keyword evidence="6 10" id="KW-0653">Protein transport</keyword>
<dbReference type="PANTHER" id="PTHR34182:SF1">
    <property type="entry name" value="PROTEIN-EXPORT MEMBRANE PROTEIN SECG"/>
    <property type="match status" value="1"/>
</dbReference>
<keyword evidence="3 10" id="KW-0813">Transport</keyword>
<evidence type="ECO:0000256" key="10">
    <source>
        <dbReference type="RuleBase" id="RU365087"/>
    </source>
</evidence>
<comment type="similarity">
    <text evidence="2 10">Belongs to the SecG family.</text>
</comment>
<evidence type="ECO:0000256" key="9">
    <source>
        <dbReference type="ARBA" id="ARBA00023136"/>
    </source>
</evidence>
<dbReference type="OrthoDB" id="121323at2"/>
<organism evidence="12 13">
    <name type="scientific">Desulfofervidus auxilii</name>
    <dbReference type="NCBI Taxonomy" id="1621989"/>
    <lineage>
        <taxon>Bacteria</taxon>
        <taxon>Pseudomonadati</taxon>
        <taxon>Thermodesulfobacteriota</taxon>
        <taxon>Candidatus Desulfofervidia</taxon>
        <taxon>Candidatus Desulfofervidales</taxon>
        <taxon>Candidatus Desulfofervidaceae</taxon>
        <taxon>Candidatus Desulfofervidus</taxon>
    </lineage>
</organism>
<comment type="caution">
    <text evidence="10">Lacks conserved residue(s) required for the propagation of feature annotation.</text>
</comment>
<keyword evidence="8 10" id="KW-0811">Translocation</keyword>
<protein>
    <recommendedName>
        <fullName evidence="10">Protein-export membrane protein SecG</fullName>
    </recommendedName>
</protein>
<dbReference type="Proteomes" id="UP000070560">
    <property type="component" value="Chromosome"/>
</dbReference>
<dbReference type="EMBL" id="CP013015">
    <property type="protein sequence ID" value="AMM42241.1"/>
    <property type="molecule type" value="Genomic_DNA"/>
</dbReference>
<evidence type="ECO:0000256" key="2">
    <source>
        <dbReference type="ARBA" id="ARBA00008445"/>
    </source>
</evidence>
<sequence length="116" mass="12618">MFTFIVILHVIICLALIFIILLQRGRGAEMGAAFGGASQTLFGPGGSLNLLNKVTTVLAILFFLTSISLTYMASHKKVETEIKKAPVTTTEKQIPQNTKQSPLPKGLTEKNKSDKK</sequence>
<dbReference type="GO" id="GO:0043952">
    <property type="term" value="P:protein transport by the Sec complex"/>
    <property type="evidence" value="ECO:0007669"/>
    <property type="project" value="TreeGrafter"/>
</dbReference>
<dbReference type="InterPro" id="IPR004692">
    <property type="entry name" value="SecG"/>
</dbReference>
<evidence type="ECO:0000256" key="4">
    <source>
        <dbReference type="ARBA" id="ARBA00022475"/>
    </source>
</evidence>
<evidence type="ECO:0000256" key="11">
    <source>
        <dbReference type="SAM" id="MobiDB-lite"/>
    </source>
</evidence>
<accession>A0A7U4TJ58</accession>
<evidence type="ECO:0000256" key="7">
    <source>
        <dbReference type="ARBA" id="ARBA00022989"/>
    </source>
</evidence>
<dbReference type="PRINTS" id="PR01651">
    <property type="entry name" value="SECGEXPORT"/>
</dbReference>
<dbReference type="RefSeq" id="WP_082757830.1">
    <property type="nucleotide sequence ID" value="NZ_CP013015.1"/>
</dbReference>
<feature type="transmembrane region" description="Helical" evidence="10">
    <location>
        <begin position="51"/>
        <end position="74"/>
    </location>
</feature>
<dbReference type="PANTHER" id="PTHR34182">
    <property type="entry name" value="PROTEIN-EXPORT MEMBRANE PROTEIN SECG"/>
    <property type="match status" value="1"/>
</dbReference>
<gene>
    <name evidence="12" type="ORF">HS1_002459</name>
</gene>
<evidence type="ECO:0000256" key="6">
    <source>
        <dbReference type="ARBA" id="ARBA00022927"/>
    </source>
</evidence>
<feature type="compositionally biased region" description="Basic and acidic residues" evidence="11">
    <location>
        <begin position="107"/>
        <end position="116"/>
    </location>
</feature>
<keyword evidence="7 10" id="KW-1133">Transmembrane helix</keyword>
<proteinExistence type="inferred from homology"/>
<dbReference type="NCBIfam" id="TIGR00810">
    <property type="entry name" value="secG"/>
    <property type="match status" value="1"/>
</dbReference>
<name>A0A7U4TJ58_DESA2</name>
<dbReference type="GO" id="GO:0015450">
    <property type="term" value="F:protein-transporting ATPase activity"/>
    <property type="evidence" value="ECO:0007669"/>
    <property type="project" value="UniProtKB-UniRule"/>
</dbReference>
<dbReference type="KEGG" id="daw:HS1_002459"/>
<reference evidence="12 13" key="1">
    <citation type="submission" date="2015-10" db="EMBL/GenBank/DDBJ databases">
        <title>Candidatus Desulfofervidus auxilii, a hydrogenotrophic sulfate-reducing bacterium involved in the thermophilic anaerobic oxidation of methane.</title>
        <authorList>
            <person name="Krukenberg V."/>
            <person name="Richter M."/>
            <person name="Wegener G."/>
        </authorList>
    </citation>
    <scope>NUCLEOTIDE SEQUENCE [LARGE SCALE GENOMIC DNA]</scope>
    <source>
        <strain evidence="12 13">HS1</strain>
    </source>
</reference>
<feature type="compositionally biased region" description="Polar residues" evidence="11">
    <location>
        <begin position="87"/>
        <end position="101"/>
    </location>
</feature>
<keyword evidence="5 10" id="KW-0812">Transmembrane</keyword>
<evidence type="ECO:0000256" key="1">
    <source>
        <dbReference type="ARBA" id="ARBA00004651"/>
    </source>
</evidence>